<dbReference type="GO" id="GO:0008880">
    <property type="term" value="F:glucuronate isomerase activity"/>
    <property type="evidence" value="ECO:0007669"/>
    <property type="project" value="UniProtKB-UniRule"/>
</dbReference>
<dbReference type="Proteomes" id="UP000295504">
    <property type="component" value="Unassembled WGS sequence"/>
</dbReference>
<comment type="caution">
    <text evidence="8">The sequence shown here is derived from an EMBL/GenBank/DDBJ whole genome shotgun (WGS) entry which is preliminary data.</text>
</comment>
<dbReference type="GO" id="GO:0019698">
    <property type="term" value="P:D-galacturonate catabolic process"/>
    <property type="evidence" value="ECO:0007669"/>
    <property type="project" value="TreeGrafter"/>
</dbReference>
<protein>
    <recommendedName>
        <fullName evidence="5 7">Uronate isomerase</fullName>
        <ecNumber evidence="4 7">5.3.1.12</ecNumber>
    </recommendedName>
    <alternativeName>
        <fullName evidence="7">Glucuronate isomerase</fullName>
    </alternativeName>
    <alternativeName>
        <fullName evidence="7">Uronic isomerase</fullName>
    </alternativeName>
</protein>
<sequence length="468" mass="54158">MKKFMDENFLLSNDVAIELYHNYAKKMPIFDFHCHLSPKEIADNKKFRNITELWLGGDHYKWRALRANGVEEELITGSGDEYEKFKLWAKTVPYCIGNPLYHWSHLELRRFFNIDTIISEATAEEIWNKANELIKSDDFSAKNLIINSNVKALCTTDDPIDTLEHHRRIREDREFDVNVLPTLRPDKGINIQNDTFVPWVQSLSNISNIKIESYEDFLKALESRVQFFHEEGCRISDHGIDKVTFEQARDEEINSIFKKALKGEELTIAEINKYKTRTLIELAKMYSTRGWTMQLHIGAMRNVNSNMFNKLGPDTGYDSIADDNIAEPLAKLLNEIDYKYDLPKTILYNLSPKDNDVLVTLMASFQGGGIPGKMQFGSGWWFLDQKDGMTKQMISLANNGLLSRFVGMVTDSRSFISYPRHEYFRRILCNLIGTWVEEGEYPYDLKILGKIVQDICYGNALDYLGIEV</sequence>
<dbReference type="EC" id="5.3.1.12" evidence="4 7"/>
<dbReference type="UniPathway" id="UPA00246"/>
<evidence type="ECO:0000313" key="9">
    <source>
        <dbReference type="Proteomes" id="UP000295504"/>
    </source>
</evidence>
<comment type="similarity">
    <text evidence="3 7">Belongs to the metallo-dependent hydrolases superfamily. Uronate isomerase family.</text>
</comment>
<dbReference type="InterPro" id="IPR003766">
    <property type="entry name" value="Uronate_isomerase"/>
</dbReference>
<dbReference type="PANTHER" id="PTHR30068:SF4">
    <property type="entry name" value="URONATE ISOMERASE"/>
    <property type="match status" value="1"/>
</dbReference>
<evidence type="ECO:0000256" key="6">
    <source>
        <dbReference type="ARBA" id="ARBA00023235"/>
    </source>
</evidence>
<comment type="catalytic activity">
    <reaction evidence="7">
        <text>aldehydo-D-galacturonate = keto-D-tagaturonate</text>
        <dbReference type="Rhea" id="RHEA:27702"/>
        <dbReference type="ChEBI" id="CHEBI:12952"/>
        <dbReference type="ChEBI" id="CHEBI:17886"/>
    </reaction>
</comment>
<reference evidence="8 9" key="1">
    <citation type="submission" date="2019-03" db="EMBL/GenBank/DDBJ databases">
        <title>Genomic Encyclopedia of Type Strains, Phase IV (KMG-IV): sequencing the most valuable type-strain genomes for metagenomic binning, comparative biology and taxonomic classification.</title>
        <authorList>
            <person name="Goeker M."/>
        </authorList>
    </citation>
    <scope>NUCLEOTIDE SEQUENCE [LARGE SCALE GENOMIC DNA]</scope>
    <source>
        <strain evidence="8 9">DSM 100013</strain>
    </source>
</reference>
<evidence type="ECO:0000256" key="1">
    <source>
        <dbReference type="ARBA" id="ARBA00001165"/>
    </source>
</evidence>
<comment type="pathway">
    <text evidence="2 7">Carbohydrate metabolism; pentose and glucuronate interconversion.</text>
</comment>
<keyword evidence="6 7" id="KW-0413">Isomerase</keyword>
<evidence type="ECO:0000313" key="8">
    <source>
        <dbReference type="EMBL" id="TCQ08042.1"/>
    </source>
</evidence>
<dbReference type="InterPro" id="IPR032466">
    <property type="entry name" value="Metal_Hydrolase"/>
</dbReference>
<dbReference type="GO" id="GO:0042840">
    <property type="term" value="P:D-glucuronate catabolic process"/>
    <property type="evidence" value="ECO:0007669"/>
    <property type="project" value="TreeGrafter"/>
</dbReference>
<evidence type="ECO:0000256" key="2">
    <source>
        <dbReference type="ARBA" id="ARBA00004892"/>
    </source>
</evidence>
<dbReference type="OrthoDB" id="9766564at2"/>
<dbReference type="Pfam" id="PF02614">
    <property type="entry name" value="UxaC"/>
    <property type="match status" value="1"/>
</dbReference>
<evidence type="ECO:0000256" key="4">
    <source>
        <dbReference type="ARBA" id="ARBA00012546"/>
    </source>
</evidence>
<dbReference type="SUPFAM" id="SSF51556">
    <property type="entry name" value="Metallo-dependent hydrolases"/>
    <property type="match status" value="1"/>
</dbReference>
<dbReference type="EMBL" id="SLYC01000001">
    <property type="protein sequence ID" value="TCQ08042.1"/>
    <property type="molecule type" value="Genomic_DNA"/>
</dbReference>
<keyword evidence="9" id="KW-1185">Reference proteome</keyword>
<dbReference type="PANTHER" id="PTHR30068">
    <property type="entry name" value="URONATE ISOMERASE"/>
    <property type="match status" value="1"/>
</dbReference>
<comment type="catalytic activity">
    <reaction evidence="1 7">
        <text>D-glucuronate = D-fructuronate</text>
        <dbReference type="Rhea" id="RHEA:13049"/>
        <dbReference type="ChEBI" id="CHEBI:58720"/>
        <dbReference type="ChEBI" id="CHEBI:59863"/>
        <dbReference type="EC" id="5.3.1.12"/>
    </reaction>
</comment>
<dbReference type="HAMAP" id="MF_00675">
    <property type="entry name" value="UxaC"/>
    <property type="match status" value="1"/>
</dbReference>
<dbReference type="NCBIfam" id="NF002794">
    <property type="entry name" value="PRK02925.1"/>
    <property type="match status" value="1"/>
</dbReference>
<evidence type="ECO:0000256" key="7">
    <source>
        <dbReference type="HAMAP-Rule" id="MF_00675"/>
    </source>
</evidence>
<proteinExistence type="inferred from homology"/>
<name>A0A4R2TY94_9FIRM</name>
<accession>A0A4R2TY94</accession>
<organism evidence="8 9">
    <name type="scientific">Serpentinicella alkaliphila</name>
    <dbReference type="NCBI Taxonomy" id="1734049"/>
    <lineage>
        <taxon>Bacteria</taxon>
        <taxon>Bacillati</taxon>
        <taxon>Bacillota</taxon>
        <taxon>Clostridia</taxon>
        <taxon>Peptostreptococcales</taxon>
        <taxon>Natronincolaceae</taxon>
        <taxon>Serpentinicella</taxon>
    </lineage>
</organism>
<dbReference type="Gene3D" id="1.10.2020.10">
    <property type="entry name" value="uronate isomerase, domain 2, chain A"/>
    <property type="match status" value="1"/>
</dbReference>
<gene>
    <name evidence="7" type="primary">uxaC</name>
    <name evidence="8" type="ORF">EDD79_1001128</name>
</gene>
<evidence type="ECO:0000256" key="5">
    <source>
        <dbReference type="ARBA" id="ARBA00020555"/>
    </source>
</evidence>
<dbReference type="Gene3D" id="3.20.20.140">
    <property type="entry name" value="Metal-dependent hydrolases"/>
    <property type="match status" value="1"/>
</dbReference>
<evidence type="ECO:0000256" key="3">
    <source>
        <dbReference type="ARBA" id="ARBA00008397"/>
    </source>
</evidence>
<dbReference type="RefSeq" id="WP_132847215.1">
    <property type="nucleotide sequence ID" value="NZ_CP058648.1"/>
</dbReference>
<dbReference type="AlphaFoldDB" id="A0A4R2TY94"/>